<dbReference type="SUPFAM" id="SSF55781">
    <property type="entry name" value="GAF domain-like"/>
    <property type="match status" value="1"/>
</dbReference>
<protein>
    <submittedName>
        <fullName evidence="2">Sugar diacid utilization regulator</fullName>
    </submittedName>
</protein>
<reference evidence="2 3" key="1">
    <citation type="submission" date="2023-07" db="EMBL/GenBank/DDBJ databases">
        <title>Genomic Encyclopedia of Type Strains, Phase IV (KMG-IV): sequencing the most valuable type-strain genomes for metagenomic binning, comparative biology and taxonomic classification.</title>
        <authorList>
            <person name="Goeker M."/>
        </authorList>
    </citation>
    <scope>NUCLEOTIDE SEQUENCE [LARGE SCALE GENOMIC DNA]</scope>
    <source>
        <strain evidence="2 3">DSM 23494</strain>
    </source>
</reference>
<sequence length="583" mass="67098">MYNDNNIERRLNTFIQVSKNITSNESLKELIQEIIEEVIESIEKADAGFLILWNEEKEYLEIEAAVNFKEEMYLCNKLLKGEGISGSVFADGQSRLINSVDNIEKAMSNMRNKTLQYYLKSTVHALMPISCLSVPLTHQNQKIGVLTIDNFKNEGFFTKEDLRFLEAIGNQIAITIVNARAFQEKQQRAIQLETILHLHNQLNEAVLNGKGMQSLVESLATNVEGSIYYFDSLCRLEVSYQPSKENIPLLIKWLKGHMKELRSQQLHSIFNEQIFIGQALSVRSSFGTIGFLVITGKVATLDTVGELGFKHAASIIAIEQIKLQEQIKHRQAEKELLLTEILNRNFTSDVQASLKKYGMITAKNYVFLAIKSAHHLFEDINQMVSFEELLKRIFGKKYYVMTFPHNDKIYLLLGTKESMNDKLDEIKMFGSRLQSIYNDAHIYIGRTVQSLRHIPISFHDVKMMADGQFKDGGKKGKIFTFRFLGYKRYLLNVPDEEGAHFVENILGPILYQSNRTGKNDLLYTLKIYLDFNKNTVQTAEAMHLHPNTVYYRLQQLQEKLDCDFDNLEDLTNLKTALFLHEKK</sequence>
<evidence type="ECO:0000313" key="2">
    <source>
        <dbReference type="EMBL" id="MDQ0271400.1"/>
    </source>
</evidence>
<dbReference type="Proteomes" id="UP001238088">
    <property type="component" value="Unassembled WGS sequence"/>
</dbReference>
<keyword evidence="3" id="KW-1185">Reference proteome</keyword>
<dbReference type="RefSeq" id="WP_307476505.1">
    <property type="nucleotide sequence ID" value="NZ_JAUSUB010000014.1"/>
</dbReference>
<dbReference type="Gene3D" id="1.10.10.2840">
    <property type="entry name" value="PucR C-terminal helix-turn-helix domain"/>
    <property type="match status" value="1"/>
</dbReference>
<dbReference type="Pfam" id="PF13556">
    <property type="entry name" value="HTH_30"/>
    <property type="match status" value="1"/>
</dbReference>
<comment type="caution">
    <text evidence="2">The sequence shown here is derived from an EMBL/GenBank/DDBJ whole genome shotgun (WGS) entry which is preliminary data.</text>
</comment>
<dbReference type="InterPro" id="IPR025736">
    <property type="entry name" value="PucR_C-HTH_dom"/>
</dbReference>
<dbReference type="InterPro" id="IPR003018">
    <property type="entry name" value="GAF"/>
</dbReference>
<dbReference type="InterPro" id="IPR051448">
    <property type="entry name" value="CdaR-like_regulators"/>
</dbReference>
<dbReference type="PANTHER" id="PTHR33744:SF15">
    <property type="entry name" value="CARBOHYDRATE DIACID REGULATOR"/>
    <property type="match status" value="1"/>
</dbReference>
<proteinExistence type="predicted"/>
<dbReference type="PANTHER" id="PTHR33744">
    <property type="entry name" value="CARBOHYDRATE DIACID REGULATOR"/>
    <property type="match status" value="1"/>
</dbReference>
<organism evidence="2 3">
    <name type="scientific">Cytobacillus purgationiresistens</name>
    <dbReference type="NCBI Taxonomy" id="863449"/>
    <lineage>
        <taxon>Bacteria</taxon>
        <taxon>Bacillati</taxon>
        <taxon>Bacillota</taxon>
        <taxon>Bacilli</taxon>
        <taxon>Bacillales</taxon>
        <taxon>Bacillaceae</taxon>
        <taxon>Cytobacillus</taxon>
    </lineage>
</organism>
<feature type="domain" description="GAF" evidence="1">
    <location>
        <begin position="26"/>
        <end position="186"/>
    </location>
</feature>
<dbReference type="Gene3D" id="3.30.450.40">
    <property type="match status" value="1"/>
</dbReference>
<gene>
    <name evidence="2" type="ORF">J2S17_003288</name>
</gene>
<dbReference type="InterPro" id="IPR029016">
    <property type="entry name" value="GAF-like_dom_sf"/>
</dbReference>
<dbReference type="EMBL" id="JAUSUB010000014">
    <property type="protein sequence ID" value="MDQ0271400.1"/>
    <property type="molecule type" value="Genomic_DNA"/>
</dbReference>
<dbReference type="InterPro" id="IPR042070">
    <property type="entry name" value="PucR_C-HTH_sf"/>
</dbReference>
<name>A0ABU0AMX4_9BACI</name>
<dbReference type="Pfam" id="PF13185">
    <property type="entry name" value="GAF_2"/>
    <property type="match status" value="1"/>
</dbReference>
<accession>A0ABU0AMX4</accession>
<evidence type="ECO:0000259" key="1">
    <source>
        <dbReference type="SMART" id="SM00065"/>
    </source>
</evidence>
<dbReference type="SMART" id="SM00065">
    <property type="entry name" value="GAF"/>
    <property type="match status" value="1"/>
</dbReference>
<evidence type="ECO:0000313" key="3">
    <source>
        <dbReference type="Proteomes" id="UP001238088"/>
    </source>
</evidence>